<evidence type="ECO:0000313" key="2">
    <source>
        <dbReference type="EMBL" id="GAC50216.1"/>
    </source>
</evidence>
<evidence type="ECO:0000256" key="1">
    <source>
        <dbReference type="SAM" id="MobiDB-lite"/>
    </source>
</evidence>
<dbReference type="AlphaFoldDB" id="L7KNY4"/>
<keyword evidence="3" id="KW-1185">Reference proteome</keyword>
<protein>
    <submittedName>
        <fullName evidence="2">Uncharacterized protein</fullName>
    </submittedName>
</protein>
<gene>
    <name evidence="2" type="ORF">GOACH_22_00130</name>
</gene>
<comment type="caution">
    <text evidence="2">The sequence shown here is derived from an EMBL/GenBank/DDBJ whole genome shotgun (WGS) entry which is preliminary data.</text>
</comment>
<feature type="region of interest" description="Disordered" evidence="1">
    <location>
        <begin position="1"/>
        <end position="23"/>
    </location>
</feature>
<evidence type="ECO:0000313" key="3">
    <source>
        <dbReference type="Proteomes" id="UP000010988"/>
    </source>
</evidence>
<organism evidence="2 3">
    <name type="scientific">Gordonia aichiensis NBRC 108223</name>
    <dbReference type="NCBI Taxonomy" id="1220583"/>
    <lineage>
        <taxon>Bacteria</taxon>
        <taxon>Bacillati</taxon>
        <taxon>Actinomycetota</taxon>
        <taxon>Actinomycetes</taxon>
        <taxon>Mycobacteriales</taxon>
        <taxon>Gordoniaceae</taxon>
        <taxon>Gordonia</taxon>
    </lineage>
</organism>
<name>L7KNY4_9ACTN</name>
<dbReference type="RefSeq" id="WP_005177672.1">
    <property type="nucleotide sequence ID" value="NZ_BANR01000022.1"/>
</dbReference>
<dbReference type="STRING" id="1220583.GOACH_22_00130"/>
<dbReference type="Proteomes" id="UP000010988">
    <property type="component" value="Unassembled WGS sequence"/>
</dbReference>
<sequence>MSTDDDIFQDPELLKASETTDPQPLNRDEIAAWVEFYAAEGGSVKFLHQRRRWLTDHDAVRLEQVGPDSFDIVVRVDGTYHGRDDAERMRTFIAEQLAAAMALVMSQ</sequence>
<accession>L7KNY4</accession>
<reference evidence="2 3" key="1">
    <citation type="submission" date="2012-12" db="EMBL/GenBank/DDBJ databases">
        <title>Whole genome shotgun sequence of Gordonia aichiensis NBRC 108223.</title>
        <authorList>
            <person name="Isaki-Nakamura S."/>
            <person name="Hosoyama A."/>
            <person name="Tsuchikane K."/>
            <person name="Ando Y."/>
            <person name="Baba S."/>
            <person name="Ohji S."/>
            <person name="Hamada M."/>
            <person name="Tamura T."/>
            <person name="Yamazoe A."/>
            <person name="Yamazaki S."/>
            <person name="Fujita N."/>
        </authorList>
    </citation>
    <scope>NUCLEOTIDE SEQUENCE [LARGE SCALE GENOMIC DNA]</scope>
    <source>
        <strain evidence="2 3">NBRC 108223</strain>
    </source>
</reference>
<proteinExistence type="predicted"/>
<dbReference type="EMBL" id="BANR01000022">
    <property type="protein sequence ID" value="GAC50216.1"/>
    <property type="molecule type" value="Genomic_DNA"/>
</dbReference>